<dbReference type="InterPro" id="IPR020846">
    <property type="entry name" value="MFS_dom"/>
</dbReference>
<feature type="transmembrane region" description="Helical" evidence="4">
    <location>
        <begin position="27"/>
        <end position="49"/>
    </location>
</feature>
<keyword evidence="3 4" id="KW-0472">Membrane</keyword>
<evidence type="ECO:0000313" key="6">
    <source>
        <dbReference type="EMBL" id="MBU8872635.1"/>
    </source>
</evidence>
<evidence type="ECO:0000256" key="1">
    <source>
        <dbReference type="ARBA" id="ARBA00022692"/>
    </source>
</evidence>
<feature type="transmembrane region" description="Helical" evidence="4">
    <location>
        <begin position="266"/>
        <end position="288"/>
    </location>
</feature>
<dbReference type="PANTHER" id="PTHR43129">
    <property type="entry name" value="FOSMIDOMYCIN RESISTANCE PROTEIN"/>
    <property type="match status" value="1"/>
</dbReference>
<keyword evidence="7" id="KW-1185">Reference proteome</keyword>
<dbReference type="EMBL" id="JAHOPB010000001">
    <property type="protein sequence ID" value="MBU8872635.1"/>
    <property type="molecule type" value="Genomic_DNA"/>
</dbReference>
<feature type="transmembrane region" description="Helical" evidence="4">
    <location>
        <begin position="387"/>
        <end position="406"/>
    </location>
</feature>
<protein>
    <submittedName>
        <fullName evidence="6">MFS transporter</fullName>
    </submittedName>
</protein>
<dbReference type="RefSeq" id="WP_216956895.1">
    <property type="nucleotide sequence ID" value="NZ_JAHOPB010000001.1"/>
</dbReference>
<dbReference type="InterPro" id="IPR011701">
    <property type="entry name" value="MFS"/>
</dbReference>
<feature type="transmembrane region" description="Helical" evidence="4">
    <location>
        <begin position="152"/>
        <end position="177"/>
    </location>
</feature>
<accession>A0ABS6IDV5</accession>
<feature type="transmembrane region" description="Helical" evidence="4">
    <location>
        <begin position="183"/>
        <end position="204"/>
    </location>
</feature>
<keyword evidence="2 4" id="KW-1133">Transmembrane helix</keyword>
<evidence type="ECO:0000256" key="2">
    <source>
        <dbReference type="ARBA" id="ARBA00022989"/>
    </source>
</evidence>
<dbReference type="Pfam" id="PF07690">
    <property type="entry name" value="MFS_1"/>
    <property type="match status" value="1"/>
</dbReference>
<feature type="transmembrane region" description="Helical" evidence="4">
    <location>
        <begin position="359"/>
        <end position="381"/>
    </location>
</feature>
<gene>
    <name evidence="6" type="ORF">KQ910_02620</name>
</gene>
<feature type="transmembrane region" description="Helical" evidence="4">
    <location>
        <begin position="300"/>
        <end position="317"/>
    </location>
</feature>
<dbReference type="PROSITE" id="PS50850">
    <property type="entry name" value="MFS"/>
    <property type="match status" value="1"/>
</dbReference>
<proteinExistence type="predicted"/>
<evidence type="ECO:0000313" key="7">
    <source>
        <dbReference type="Proteomes" id="UP000727907"/>
    </source>
</evidence>
<dbReference type="Proteomes" id="UP000727907">
    <property type="component" value="Unassembled WGS sequence"/>
</dbReference>
<sequence length="415" mass="43406">MSSTSNSFDLPASDAGTDSKKAREFKVIALIAVAHFVSHVHIMLLPPLFGEVREAFGVSYVEIGFALTAFNAASALLQTPAGFLVDRVGPRAMLTGGLILGGLAVAAAALLPGYWFFVIAYAFLGLANTVYHPADYSILSATIDHKRIGKAFSIHTFAGYLGSGVTPALALACAAMWGWRGAFLFVAGLSIATAFLLIVAGSILPRIVHKPGQEAAKGSGQKVGLDLLLSAPILRNLLFFFCLAMANGGIQTFTVVGMAQIHGTPFSVASVALSGFLLCSAGGVLLGGIIADRTPHHERVAAVGFACTSTMAILMAWVNMPGAVLIALMSVGGLLNGIIQPSRDMMVRAVTPPGSFGKVFGFVSTGFNLGGMIAPLLYGWLMDHGEPRAIFMIVTGFIFLALVTAMTRRKPESIA</sequence>
<dbReference type="PANTHER" id="PTHR43129:SF1">
    <property type="entry name" value="FOSMIDOMYCIN RESISTANCE PROTEIN"/>
    <property type="match status" value="1"/>
</dbReference>
<organism evidence="6 7">
    <name type="scientific">Reyranella humidisoli</name>
    <dbReference type="NCBI Taxonomy" id="2849149"/>
    <lineage>
        <taxon>Bacteria</taxon>
        <taxon>Pseudomonadati</taxon>
        <taxon>Pseudomonadota</taxon>
        <taxon>Alphaproteobacteria</taxon>
        <taxon>Hyphomicrobiales</taxon>
        <taxon>Reyranellaceae</taxon>
        <taxon>Reyranella</taxon>
    </lineage>
</organism>
<feature type="domain" description="Major facilitator superfamily (MFS) profile" evidence="5">
    <location>
        <begin position="27"/>
        <end position="413"/>
    </location>
</feature>
<feature type="transmembrane region" description="Helical" evidence="4">
    <location>
        <begin position="323"/>
        <end position="339"/>
    </location>
</feature>
<keyword evidence="1 4" id="KW-0812">Transmembrane</keyword>
<comment type="caution">
    <text evidence="6">The sequence shown here is derived from an EMBL/GenBank/DDBJ whole genome shotgun (WGS) entry which is preliminary data.</text>
</comment>
<evidence type="ECO:0000259" key="5">
    <source>
        <dbReference type="PROSITE" id="PS50850"/>
    </source>
</evidence>
<name>A0ABS6IDV5_9HYPH</name>
<evidence type="ECO:0000256" key="3">
    <source>
        <dbReference type="ARBA" id="ARBA00023136"/>
    </source>
</evidence>
<reference evidence="6 7" key="1">
    <citation type="submission" date="2021-06" db="EMBL/GenBank/DDBJ databases">
        <authorList>
            <person name="Lee D.H."/>
        </authorList>
    </citation>
    <scope>NUCLEOTIDE SEQUENCE [LARGE SCALE GENOMIC DNA]</scope>
    <source>
        <strain evidence="6 7">MMS21-HV4-11</strain>
    </source>
</reference>
<evidence type="ECO:0000256" key="4">
    <source>
        <dbReference type="SAM" id="Phobius"/>
    </source>
</evidence>
<feature type="transmembrane region" description="Helical" evidence="4">
    <location>
        <begin position="55"/>
        <end position="76"/>
    </location>
</feature>